<accession>A0AAV6KXZ5</accession>
<dbReference type="EMBL" id="JACTNZ010000003">
    <property type="protein sequence ID" value="KAG5557572.1"/>
    <property type="molecule type" value="Genomic_DNA"/>
</dbReference>
<gene>
    <name evidence="1" type="ORF">RHGRI_007724</name>
</gene>
<evidence type="ECO:0000313" key="1">
    <source>
        <dbReference type="EMBL" id="KAG5557572.1"/>
    </source>
</evidence>
<dbReference type="Proteomes" id="UP000823749">
    <property type="component" value="Chromosome 3"/>
</dbReference>
<organism evidence="1 2">
    <name type="scientific">Rhododendron griersonianum</name>
    <dbReference type="NCBI Taxonomy" id="479676"/>
    <lineage>
        <taxon>Eukaryota</taxon>
        <taxon>Viridiplantae</taxon>
        <taxon>Streptophyta</taxon>
        <taxon>Embryophyta</taxon>
        <taxon>Tracheophyta</taxon>
        <taxon>Spermatophyta</taxon>
        <taxon>Magnoliopsida</taxon>
        <taxon>eudicotyledons</taxon>
        <taxon>Gunneridae</taxon>
        <taxon>Pentapetalae</taxon>
        <taxon>asterids</taxon>
        <taxon>Ericales</taxon>
        <taxon>Ericaceae</taxon>
        <taxon>Ericoideae</taxon>
        <taxon>Rhodoreae</taxon>
        <taxon>Rhododendron</taxon>
    </lineage>
</organism>
<reference evidence="1" key="1">
    <citation type="submission" date="2020-08" db="EMBL/GenBank/DDBJ databases">
        <title>Plant Genome Project.</title>
        <authorList>
            <person name="Zhang R.-G."/>
        </authorList>
    </citation>
    <scope>NUCLEOTIDE SEQUENCE</scope>
    <source>
        <strain evidence="1">WSP0</strain>
        <tissue evidence="1">Leaf</tissue>
    </source>
</reference>
<name>A0AAV6KXZ5_9ERIC</name>
<comment type="caution">
    <text evidence="1">The sequence shown here is derived from an EMBL/GenBank/DDBJ whole genome shotgun (WGS) entry which is preliminary data.</text>
</comment>
<protein>
    <submittedName>
        <fullName evidence="1">Uncharacterized protein</fullName>
    </submittedName>
</protein>
<sequence length="96" mass="10775">MSSQETIPYKLDKNTMDAWLISVVEQGSSRRFIQKLPTEPSANIWGNVHGNTEIGKLASMKILEVEPENTGTYMSLCLAYMLQLGDGEKLQNLGWK</sequence>
<dbReference type="AlphaFoldDB" id="A0AAV6KXZ5"/>
<evidence type="ECO:0000313" key="2">
    <source>
        <dbReference type="Proteomes" id="UP000823749"/>
    </source>
</evidence>
<proteinExistence type="predicted"/>
<keyword evidence="2" id="KW-1185">Reference proteome</keyword>